<organism evidence="2">
    <name type="scientific">Coccidioides posadasii (strain RMSCC 757 / Silveira)</name>
    <name type="common">Valley fever fungus</name>
    <dbReference type="NCBI Taxonomy" id="443226"/>
    <lineage>
        <taxon>Eukaryota</taxon>
        <taxon>Fungi</taxon>
        <taxon>Dikarya</taxon>
        <taxon>Ascomycota</taxon>
        <taxon>Pezizomycotina</taxon>
        <taxon>Eurotiomycetes</taxon>
        <taxon>Eurotiomycetidae</taxon>
        <taxon>Onygenales</taxon>
        <taxon>Onygenaceae</taxon>
        <taxon>Coccidioides</taxon>
    </lineage>
</organism>
<evidence type="ECO:0000313" key="2">
    <source>
        <dbReference type="Proteomes" id="UP000002497"/>
    </source>
</evidence>
<reference evidence="2" key="2">
    <citation type="submission" date="2010-03" db="EMBL/GenBank/DDBJ databases">
        <title>The genome sequence of Coccidioides posadasii strain Silveira.</title>
        <authorList>
            <consortium name="The Broad Institute Genome Sequencing Center for Infectious Disease"/>
            <person name="Neafsey D."/>
            <person name="Orbach M."/>
            <person name="Henn M.R."/>
            <person name="Cole G.T."/>
            <person name="Galgiani J."/>
            <person name="Gardner M.J."/>
            <person name="Kirkland T.N."/>
            <person name="Taylor J.W."/>
            <person name="Young S.K."/>
            <person name="Zeng Q."/>
            <person name="Koehrsen M."/>
            <person name="Alvarado L."/>
            <person name="Berlin A."/>
            <person name="Borenstein D."/>
            <person name="Chapman S.B."/>
            <person name="Chen Z."/>
            <person name="Engels R."/>
            <person name="Freedman E."/>
            <person name="Gellesch M."/>
            <person name="Goldberg J."/>
            <person name="Griggs A."/>
            <person name="Gujja S."/>
            <person name="Heilman E."/>
            <person name="Heiman D."/>
            <person name="Howarth C."/>
            <person name="Jen D."/>
            <person name="Larson L."/>
            <person name="Mehta T."/>
            <person name="Neiman D."/>
            <person name="Park D."/>
            <person name="Pearson M."/>
            <person name="Richards J."/>
            <person name="Roberts A."/>
            <person name="Saif S."/>
            <person name="Shea T."/>
            <person name="Shenoy N."/>
            <person name="Sisk P."/>
            <person name="Stolte C."/>
            <person name="Sykes S."/>
            <person name="Walk T."/>
            <person name="White J."/>
            <person name="Yandava C."/>
            <person name="Haas B."/>
            <person name="Nusbaum C."/>
            <person name="Birren B."/>
        </authorList>
    </citation>
    <scope>NUCLEOTIDE SEQUENCE [LARGE SCALE GENOMIC DNA]</scope>
    <source>
        <strain evidence="2">RMSCC 757 / Silveira</strain>
    </source>
</reference>
<sequence>MREWFQLNNTIIWAPDTTNDIMNSALAHLEHLHAANMRHELPTEFIGRPSTLEIRTKRYNLEELLEIAEESYCNLQKERETTGSVVIPQLMCWWNDKLQGASAVVLTRVNGEYDMYYHHQRMMGGRDNYGWLRTMYHSIGPQLMPDHAWKLVSYPYYAKYAKPGDKTGFCHIDVNVADTITN</sequence>
<name>E9D0B4_COCPS</name>
<protein>
    <submittedName>
        <fullName evidence="1">Uncharacterized protein</fullName>
    </submittedName>
</protein>
<dbReference type="HOGENOM" id="CLU_1481856_0_0_1"/>
<keyword evidence="2" id="KW-1185">Reference proteome</keyword>
<dbReference type="VEuPathDB" id="FungiDB:D8B26_003240"/>
<accession>E9D0B4</accession>
<gene>
    <name evidence="1" type="ORF">CPSG_03542</name>
</gene>
<evidence type="ECO:0000313" key="1">
    <source>
        <dbReference type="EMBL" id="EFW20367.1"/>
    </source>
</evidence>
<proteinExistence type="predicted"/>
<reference evidence="2" key="1">
    <citation type="journal article" date="2010" name="Genome Res.">
        <title>Population genomic sequencing of Coccidioides fungi reveals recent hybridization and transposon control.</title>
        <authorList>
            <person name="Neafsey D.E."/>
            <person name="Barker B.M."/>
            <person name="Sharpton T.J."/>
            <person name="Stajich J.E."/>
            <person name="Park D.J."/>
            <person name="Whiston E."/>
            <person name="Hung C.-Y."/>
            <person name="McMahan C."/>
            <person name="White J."/>
            <person name="Sykes S."/>
            <person name="Heiman D."/>
            <person name="Young S."/>
            <person name="Zeng Q."/>
            <person name="Abouelleil A."/>
            <person name="Aftuck L."/>
            <person name="Bessette D."/>
            <person name="Brown A."/>
            <person name="FitzGerald M."/>
            <person name="Lui A."/>
            <person name="Macdonald J.P."/>
            <person name="Priest M."/>
            <person name="Orbach M.J."/>
            <person name="Galgiani J.N."/>
            <person name="Kirkland T.N."/>
            <person name="Cole G.T."/>
            <person name="Birren B.W."/>
            <person name="Henn M.R."/>
            <person name="Taylor J.W."/>
            <person name="Rounsley S.D."/>
        </authorList>
    </citation>
    <scope>NUCLEOTIDE SEQUENCE [LARGE SCALE GENOMIC DNA]</scope>
    <source>
        <strain evidence="2">RMSCC 757 / Silveira</strain>
    </source>
</reference>
<dbReference type="EMBL" id="GL636489">
    <property type="protein sequence ID" value="EFW20367.1"/>
    <property type="molecule type" value="Genomic_DNA"/>
</dbReference>
<dbReference type="VEuPathDB" id="FungiDB:CPSG_03542"/>
<dbReference type="Proteomes" id="UP000002497">
    <property type="component" value="Unassembled WGS sequence"/>
</dbReference>
<dbReference type="STRING" id="443226.E9D0B4"/>
<dbReference type="AlphaFoldDB" id="E9D0B4"/>